<comment type="caution">
    <text evidence="2">The sequence shown here is derived from an EMBL/GenBank/DDBJ whole genome shotgun (WGS) entry which is preliminary data.</text>
</comment>
<reference evidence="2 3" key="1">
    <citation type="submission" date="2016-10" db="EMBL/GenBank/DDBJ databases">
        <title>Comparative genome analysis of multiple Pseudomonas spp. focuses on biocontrol and plant growth promoting traits.</title>
        <authorList>
            <person name="Tao X.-Y."/>
            <person name="Taylor C.G."/>
        </authorList>
    </citation>
    <scope>NUCLEOTIDE SEQUENCE [LARGE SCALE GENOMIC DNA]</scope>
    <source>
        <strain evidence="2 3">15D11</strain>
    </source>
</reference>
<evidence type="ECO:0000313" key="3">
    <source>
        <dbReference type="Proteomes" id="UP000285286"/>
    </source>
</evidence>
<dbReference type="EMBL" id="MOAM01000016">
    <property type="protein sequence ID" value="ROL74543.1"/>
    <property type="molecule type" value="Genomic_DNA"/>
</dbReference>
<gene>
    <name evidence="2" type="ORF">BHU25_10025</name>
</gene>
<sequence>MTFLPEALSPDPREQGIHPADTQAAQNYAEIRQECRDKLNAFNTSQAYVFLRNRGYGTEVYTYNFFQRWLDGLLARRINYLANRENELLLLAMQARNEELHAKARQMGSAS</sequence>
<name>A0A423DS12_9PSED</name>
<feature type="region of interest" description="Disordered" evidence="1">
    <location>
        <begin position="1"/>
        <end position="21"/>
    </location>
</feature>
<accession>A0A423DS12</accession>
<proteinExistence type="predicted"/>
<dbReference type="Proteomes" id="UP000285286">
    <property type="component" value="Unassembled WGS sequence"/>
</dbReference>
<protein>
    <submittedName>
        <fullName evidence="2">Uncharacterized protein</fullName>
    </submittedName>
</protein>
<dbReference type="AlphaFoldDB" id="A0A423DS12"/>
<evidence type="ECO:0000256" key="1">
    <source>
        <dbReference type="SAM" id="MobiDB-lite"/>
    </source>
</evidence>
<organism evidence="2 3">
    <name type="scientific">Pseudomonas vranovensis</name>
    <dbReference type="NCBI Taxonomy" id="321661"/>
    <lineage>
        <taxon>Bacteria</taxon>
        <taxon>Pseudomonadati</taxon>
        <taxon>Pseudomonadota</taxon>
        <taxon>Gammaproteobacteria</taxon>
        <taxon>Pseudomonadales</taxon>
        <taxon>Pseudomonadaceae</taxon>
        <taxon>Pseudomonas</taxon>
    </lineage>
</organism>
<keyword evidence="3" id="KW-1185">Reference proteome</keyword>
<evidence type="ECO:0000313" key="2">
    <source>
        <dbReference type="EMBL" id="ROL74543.1"/>
    </source>
</evidence>
<dbReference type="RefSeq" id="WP_123565676.1">
    <property type="nucleotide sequence ID" value="NZ_MOAM01000016.1"/>
</dbReference>